<comment type="caution">
    <text evidence="1">The sequence shown here is derived from an EMBL/GenBank/DDBJ whole genome shotgun (WGS) entry which is preliminary data.</text>
</comment>
<protein>
    <recommendedName>
        <fullName evidence="3">Lipoprotein</fullName>
    </recommendedName>
</protein>
<name>A0A2G5K874_9RHOB</name>
<reference evidence="1 2" key="1">
    <citation type="submission" date="2016-08" db="EMBL/GenBank/DDBJ databases">
        <title>Draft genome of Amylibacter sp. strain 4G11.</title>
        <authorList>
            <person name="Wong S.-K."/>
            <person name="Hamasaki K."/>
            <person name="Yoshizawa S."/>
        </authorList>
    </citation>
    <scope>NUCLEOTIDE SEQUENCE [LARGE SCALE GENOMIC DNA]</scope>
    <source>
        <strain evidence="1 2">4G11</strain>
    </source>
</reference>
<evidence type="ECO:0000313" key="1">
    <source>
        <dbReference type="EMBL" id="PIB25731.1"/>
    </source>
</evidence>
<organism evidence="1 2">
    <name type="scientific">Paramylibacter kogurei</name>
    <dbReference type="NCBI Taxonomy" id="1889778"/>
    <lineage>
        <taxon>Bacteria</taxon>
        <taxon>Pseudomonadati</taxon>
        <taxon>Pseudomonadota</taxon>
        <taxon>Alphaproteobacteria</taxon>
        <taxon>Rhodobacterales</taxon>
        <taxon>Paracoccaceae</taxon>
        <taxon>Paramylibacter</taxon>
    </lineage>
</organism>
<keyword evidence="2" id="KW-1185">Reference proteome</keyword>
<dbReference type="EMBL" id="MDGM01000009">
    <property type="protein sequence ID" value="PIB25731.1"/>
    <property type="molecule type" value="Genomic_DNA"/>
</dbReference>
<accession>A0A2G5K874</accession>
<proteinExistence type="predicted"/>
<gene>
    <name evidence="1" type="ORF">BFP76_00780</name>
</gene>
<dbReference type="AlphaFoldDB" id="A0A2G5K874"/>
<sequence>MCGLAACAADTGVVGSGKNLYFIEKQQATGFPGLGNLKAEVFNEANSFCTKKGGQFEVSKSSETQPPYLLGNYPRVSLEFRC</sequence>
<evidence type="ECO:0008006" key="3">
    <source>
        <dbReference type="Google" id="ProtNLM"/>
    </source>
</evidence>
<evidence type="ECO:0000313" key="2">
    <source>
        <dbReference type="Proteomes" id="UP000231516"/>
    </source>
</evidence>
<dbReference type="Proteomes" id="UP000231516">
    <property type="component" value="Unassembled WGS sequence"/>
</dbReference>